<dbReference type="SUPFAM" id="SSF53474">
    <property type="entry name" value="alpha/beta-Hydrolases"/>
    <property type="match status" value="1"/>
</dbReference>
<protein>
    <recommendedName>
        <fullName evidence="1">Fungal lipase-type domain-containing protein</fullName>
    </recommendedName>
</protein>
<dbReference type="Gene3D" id="3.40.50.1820">
    <property type="entry name" value="alpha/beta hydrolase"/>
    <property type="match status" value="1"/>
</dbReference>
<dbReference type="InterPro" id="IPR002921">
    <property type="entry name" value="Fungal_lipase-type"/>
</dbReference>
<organism evidence="2 3">
    <name type="scientific">Helicobacter trogontum</name>
    <dbReference type="NCBI Taxonomy" id="50960"/>
    <lineage>
        <taxon>Bacteria</taxon>
        <taxon>Pseudomonadati</taxon>
        <taxon>Campylobacterota</taxon>
        <taxon>Epsilonproteobacteria</taxon>
        <taxon>Campylobacterales</taxon>
        <taxon>Helicobacteraceae</taxon>
        <taxon>Helicobacter</taxon>
    </lineage>
</organism>
<dbReference type="AlphaFoldDB" id="A0A4U8SAV5"/>
<evidence type="ECO:0000313" key="3">
    <source>
        <dbReference type="Proteomes" id="UP000029878"/>
    </source>
</evidence>
<evidence type="ECO:0000313" key="2">
    <source>
        <dbReference type="EMBL" id="TLD83164.1"/>
    </source>
</evidence>
<gene>
    <name evidence="2" type="ORF">LS81_005390</name>
</gene>
<name>A0A4U8SAV5_9HELI</name>
<feature type="non-terminal residue" evidence="2">
    <location>
        <position position="106"/>
    </location>
</feature>
<reference evidence="2 3" key="1">
    <citation type="journal article" date="2014" name="Genome Announc.">
        <title>Draft genome sequences of eight enterohepatic helicobacter species isolated from both laboratory and wild rodents.</title>
        <authorList>
            <person name="Sheh A."/>
            <person name="Shen Z."/>
            <person name="Fox J.G."/>
        </authorList>
    </citation>
    <scope>NUCLEOTIDE SEQUENCE [LARGE SCALE GENOMIC DNA]</scope>
    <source>
        <strain evidence="2 3">ATCC 700114</strain>
    </source>
</reference>
<proteinExistence type="predicted"/>
<dbReference type="EMBL" id="JRPL02000010">
    <property type="protein sequence ID" value="TLD83164.1"/>
    <property type="molecule type" value="Genomic_DNA"/>
</dbReference>
<comment type="caution">
    <text evidence="2">The sequence shown here is derived from an EMBL/GenBank/DDBJ whole genome shotgun (WGS) entry which is preliminary data.</text>
</comment>
<dbReference type="Pfam" id="PF01764">
    <property type="entry name" value="Lipase_3"/>
    <property type="match status" value="1"/>
</dbReference>
<dbReference type="InterPro" id="IPR029058">
    <property type="entry name" value="AB_hydrolase_fold"/>
</dbReference>
<feature type="domain" description="Fungal lipase-type" evidence="1">
    <location>
        <begin position="5"/>
        <end position="32"/>
    </location>
</feature>
<dbReference type="Proteomes" id="UP000029878">
    <property type="component" value="Unassembled WGS sequence"/>
</dbReference>
<accession>A0A4U8SAV5</accession>
<dbReference type="GO" id="GO:0006629">
    <property type="term" value="P:lipid metabolic process"/>
    <property type="evidence" value="ECO:0007669"/>
    <property type="project" value="InterPro"/>
</dbReference>
<evidence type="ECO:0000259" key="1">
    <source>
        <dbReference type="Pfam" id="PF01764"/>
    </source>
</evidence>
<sequence>MKEKDSLTLTGHSLGGALAQMLVLSICDDKNEANINEVYIEVYILYNNIESKIYFLGIELTGGSESQSPNNECFFGTLDSKDSNLGLDTLKPIYHLIGEIDSNSIE</sequence>